<dbReference type="InterPro" id="IPR001119">
    <property type="entry name" value="SLH_dom"/>
</dbReference>
<dbReference type="Pfam" id="PF00395">
    <property type="entry name" value="SLH"/>
    <property type="match status" value="1"/>
</dbReference>
<accession>B4VVJ8</accession>
<dbReference type="STRING" id="118168.MC7420_5724"/>
<keyword evidence="6" id="KW-1185">Reference proteome</keyword>
<organism evidence="5 6">
    <name type="scientific">Coleofasciculus chthonoplastes PCC 7420</name>
    <dbReference type="NCBI Taxonomy" id="118168"/>
    <lineage>
        <taxon>Bacteria</taxon>
        <taxon>Bacillati</taxon>
        <taxon>Cyanobacteriota</taxon>
        <taxon>Cyanophyceae</taxon>
        <taxon>Coleofasciculales</taxon>
        <taxon>Coleofasciculaceae</taxon>
        <taxon>Coleofasciculus</taxon>
    </lineage>
</organism>
<dbReference type="Pfam" id="PF04966">
    <property type="entry name" value="OprB"/>
    <property type="match status" value="1"/>
</dbReference>
<name>B4VVJ8_9CYAN</name>
<dbReference type="GO" id="GO:0008643">
    <property type="term" value="P:carbohydrate transport"/>
    <property type="evidence" value="ECO:0007669"/>
    <property type="project" value="InterPro"/>
</dbReference>
<keyword evidence="3" id="KW-0175">Coiled coil</keyword>
<dbReference type="EMBL" id="DS989855">
    <property type="protein sequence ID" value="EDX73844.1"/>
    <property type="molecule type" value="Genomic_DNA"/>
</dbReference>
<evidence type="ECO:0000313" key="5">
    <source>
        <dbReference type="EMBL" id="EDX73844.1"/>
    </source>
</evidence>
<dbReference type="SUPFAM" id="SSF56935">
    <property type="entry name" value="Porins"/>
    <property type="match status" value="1"/>
</dbReference>
<dbReference type="AlphaFoldDB" id="B4VVJ8"/>
<dbReference type="InterPro" id="IPR038673">
    <property type="entry name" value="OprB_sf"/>
</dbReference>
<comment type="similarity">
    <text evidence="1 2">Belongs to the OprB family.</text>
</comment>
<dbReference type="GO" id="GO:0015288">
    <property type="term" value="F:porin activity"/>
    <property type="evidence" value="ECO:0007669"/>
    <property type="project" value="InterPro"/>
</dbReference>
<dbReference type="NCBIfam" id="NF033921">
    <property type="entry name" value="por_somb"/>
    <property type="match status" value="1"/>
</dbReference>
<evidence type="ECO:0000256" key="2">
    <source>
        <dbReference type="RuleBase" id="RU363072"/>
    </source>
</evidence>
<evidence type="ECO:0000259" key="4">
    <source>
        <dbReference type="PROSITE" id="PS51272"/>
    </source>
</evidence>
<evidence type="ECO:0000256" key="1">
    <source>
        <dbReference type="ARBA" id="ARBA00008769"/>
    </source>
</evidence>
<feature type="coiled-coil region" evidence="3">
    <location>
        <begin position="152"/>
        <end position="186"/>
    </location>
</feature>
<sequence>MSPTILAAILSVGVSAIATEVDSPQTQASIAVPANPDNETFAPLTPIAQIPDNSGDSSDKILEQINHYSNEPNALDQVTNVSQLRDVSPGDWAYEALRSLVERYGCIAGYPDGTYRGNRAMTRYEFAAGLNACLQQIERLIAGTNGVDGGDLETLQRLIQEFEAELATLGARVDNLEGRVAFLEDNQFSTTTKLSGEVIFGLAGVAAGEDVNGDDIDNVTIFGHRTRLELNTSFTGEDVLRTRLQAEGLGSLTEQTITPEGDLFFAGATDSDVVVDALLYDFPLGENTRVVLDANAGASDDFASTVNPFLDGDGGSGALSRFGTRHSIYYYLDGAGIGINHAFGDKLELSAGYLASEAADPGDDTGIFNGPYGALAQILFKPSDRLNIGLTYIHAYNRDTDTGSQLSNFRSFTEDAIGNAVPTSSNSYGVELSWQLSDRFALGGWVGYTQTTTLSTLGGQIDRGDLDIWNWAVSLAFPDLGKEGNVAGILVGMEPKVTDSSVNIPGIDTEDEDTSLHIEAFYQYQLTDNIAITPGIIWLTAPDHDNDNEDIVIGAIRTTFSF</sequence>
<dbReference type="InterPro" id="IPR051465">
    <property type="entry name" value="Cell_Envelope_Struct_Comp"/>
</dbReference>
<dbReference type="HOGENOM" id="CLU_018575_1_0_3"/>
<gene>
    <name evidence="5" type="ORF">MC7420_5724</name>
</gene>
<dbReference type="Proteomes" id="UP000003835">
    <property type="component" value="Unassembled WGS sequence"/>
</dbReference>
<evidence type="ECO:0000256" key="3">
    <source>
        <dbReference type="SAM" id="Coils"/>
    </source>
</evidence>
<evidence type="ECO:0000313" key="6">
    <source>
        <dbReference type="Proteomes" id="UP000003835"/>
    </source>
</evidence>
<protein>
    <submittedName>
        <fullName evidence="5">Carbohydrate-selective porin, OprB family</fullName>
    </submittedName>
</protein>
<dbReference type="PROSITE" id="PS51272">
    <property type="entry name" value="SLH"/>
    <property type="match status" value="1"/>
</dbReference>
<proteinExistence type="inferred from homology"/>
<dbReference type="Gene3D" id="2.40.160.180">
    <property type="entry name" value="Carbohydrate-selective porin OprB"/>
    <property type="match status" value="1"/>
</dbReference>
<dbReference type="GO" id="GO:0016020">
    <property type="term" value="C:membrane"/>
    <property type="evidence" value="ECO:0007669"/>
    <property type="project" value="InterPro"/>
</dbReference>
<dbReference type="eggNOG" id="COG2067">
    <property type="taxonomic scope" value="Bacteria"/>
</dbReference>
<reference evidence="5 6" key="1">
    <citation type="submission" date="2008-07" db="EMBL/GenBank/DDBJ databases">
        <authorList>
            <person name="Tandeau de Marsac N."/>
            <person name="Ferriera S."/>
            <person name="Johnson J."/>
            <person name="Kravitz S."/>
            <person name="Beeson K."/>
            <person name="Sutton G."/>
            <person name="Rogers Y.-H."/>
            <person name="Friedman R."/>
            <person name="Frazier M."/>
            <person name="Venter J.C."/>
        </authorList>
    </citation>
    <scope>NUCLEOTIDE SEQUENCE [LARGE SCALE GENOMIC DNA]</scope>
    <source>
        <strain evidence="5 6">PCC 7420</strain>
    </source>
</reference>
<feature type="domain" description="SLH" evidence="4">
    <location>
        <begin position="80"/>
        <end position="144"/>
    </location>
</feature>
<dbReference type="PANTHER" id="PTHR43308:SF1">
    <property type="entry name" value="OUTER MEMBRANE PROTEIN ALPHA"/>
    <property type="match status" value="1"/>
</dbReference>
<dbReference type="InterPro" id="IPR047684">
    <property type="entry name" value="Por_som-like"/>
</dbReference>
<dbReference type="InterPro" id="IPR007049">
    <property type="entry name" value="Carb-sel_porin_OprB"/>
</dbReference>
<dbReference type="PANTHER" id="PTHR43308">
    <property type="entry name" value="OUTER MEMBRANE PROTEIN ALPHA-RELATED"/>
    <property type="match status" value="1"/>
</dbReference>